<dbReference type="OMA" id="EERGKIH"/>
<organism evidence="7 8">
    <name type="scientific">Drosophila kikkawai</name>
    <name type="common">Fruit fly</name>
    <dbReference type="NCBI Taxonomy" id="30033"/>
    <lineage>
        <taxon>Eukaryota</taxon>
        <taxon>Metazoa</taxon>
        <taxon>Ecdysozoa</taxon>
        <taxon>Arthropoda</taxon>
        <taxon>Hexapoda</taxon>
        <taxon>Insecta</taxon>
        <taxon>Pterygota</taxon>
        <taxon>Neoptera</taxon>
        <taxon>Endopterygota</taxon>
        <taxon>Diptera</taxon>
        <taxon>Brachycera</taxon>
        <taxon>Muscomorpha</taxon>
        <taxon>Ephydroidea</taxon>
        <taxon>Drosophilidae</taxon>
        <taxon>Drosophila</taxon>
        <taxon>Sophophora</taxon>
    </lineage>
</organism>
<keyword evidence="7" id="KW-1185">Reference proteome</keyword>
<sequence length="769" mass="87545">MSQATVPENLNTRLLTVLSLPLMDRLHELTILFDRCSVRQIQEVFPHIVHSVFGINGNPLGWGLRTTTQENSAMHFQALSHFFGVCGPWMHLCHRLLADQYKFEVDINLLPAKFVAMLQSGQNSMFYADLINIDPLRHQVATLWLNAFDFYVIHFVLHALQPLHSINPIAMQIHNVRCKTIYLKLVAEYLSNFLPLVPDARIEPVHFSSGVKAPQPLPTQTLQPQRQPRYIRIPSSYRNGGNVSGGGASPNTSGGSGNTSPQSSSANASSARAYAWRSESVLHFFVDIWMRYDIESEHHLPSSDFVRGVRLLVKQIHFFANGAQLDHSSLCSLRKVSLSMVKARILAFLCGLIERWPLDSSLMVVLELWLSYIQPWRYTMSALDHKMAGSLSYRPPISSHFDSFIIDNLIMYTHIFSILLPHFERLDFTVYRNAFMLYRLATMFAQHDLVERLQRYERQYAGNAYGFDSPQRQVHMLNKSHSPGAQWNSVVPTSNTTKLFSQPMQMQIQKFLYEISMARNSVLREIAGLRNAIAERQRSDGFLKNFFNKLFREVSQDEVTLREFSRIPEVLRQCIDAFCRTFNVDQANLSMHETLPVEPCPPASATLQNFSFFDTSNSLDTSKLNPHQMSLNASNMQAIVDPALLPIRTNELRPLVRVLHLISDSINKRYGNQMKAFYVRNDYCGKVARQLLYAPMTEQWFDKSTGNVDMREKLVPPRLCLRPLGSIPVLATIFCAVILGKLLWGSSVTGVIVLCSMLLVYVLLLALIS</sequence>
<evidence type="ECO:0000256" key="6">
    <source>
        <dbReference type="SAM" id="Phobius"/>
    </source>
</evidence>
<gene>
    <name evidence="8" type="primary">LOC108075624</name>
</gene>
<dbReference type="GO" id="GO:0046513">
    <property type="term" value="P:ceramide biosynthetic process"/>
    <property type="evidence" value="ECO:0007669"/>
    <property type="project" value="TreeGrafter"/>
</dbReference>
<comment type="subcellular location">
    <subcellularLocation>
        <location evidence="1">Membrane</location>
        <topology evidence="1">Single-pass membrane protein</topology>
    </subcellularLocation>
</comment>
<evidence type="ECO:0000256" key="3">
    <source>
        <dbReference type="ARBA" id="ARBA00022989"/>
    </source>
</evidence>
<evidence type="ECO:0000313" key="8">
    <source>
        <dbReference type="RefSeq" id="XP_017023647.1"/>
    </source>
</evidence>
<dbReference type="AlphaFoldDB" id="A0A6P4I3X5"/>
<evidence type="ECO:0000313" key="7">
    <source>
        <dbReference type="Proteomes" id="UP001652661"/>
    </source>
</evidence>
<evidence type="ECO:0000256" key="4">
    <source>
        <dbReference type="ARBA" id="ARBA00023136"/>
    </source>
</evidence>
<evidence type="ECO:0000256" key="1">
    <source>
        <dbReference type="ARBA" id="ARBA00004167"/>
    </source>
</evidence>
<keyword evidence="3 6" id="KW-1133">Transmembrane helix</keyword>
<dbReference type="Proteomes" id="UP001652661">
    <property type="component" value="Chromosome 3R"/>
</dbReference>
<dbReference type="GO" id="GO:0046475">
    <property type="term" value="P:glycerophospholipid catabolic process"/>
    <property type="evidence" value="ECO:0007669"/>
    <property type="project" value="TreeGrafter"/>
</dbReference>
<dbReference type="PANTHER" id="PTHR12988">
    <property type="entry name" value="SPHINGOMYELIN PHOSPHODIESTERASE 4"/>
    <property type="match status" value="1"/>
</dbReference>
<evidence type="ECO:0000256" key="5">
    <source>
        <dbReference type="SAM" id="MobiDB-lite"/>
    </source>
</evidence>
<proteinExistence type="predicted"/>
<dbReference type="InterPro" id="IPR024129">
    <property type="entry name" value="Sphingomy_SMPD4"/>
</dbReference>
<name>A0A6P4I3X5_DROKI</name>
<dbReference type="GeneID" id="108075624"/>
<dbReference type="OrthoDB" id="10251508at2759"/>
<dbReference type="GO" id="GO:0050290">
    <property type="term" value="F:sphingomyelin phosphodiesterase D activity"/>
    <property type="evidence" value="ECO:0007669"/>
    <property type="project" value="InterPro"/>
</dbReference>
<feature type="transmembrane region" description="Helical" evidence="6">
    <location>
        <begin position="724"/>
        <end position="744"/>
    </location>
</feature>
<feature type="region of interest" description="Disordered" evidence="5">
    <location>
        <begin position="236"/>
        <end position="265"/>
    </location>
</feature>
<keyword evidence="2 6" id="KW-0812">Transmembrane</keyword>
<keyword evidence="4 6" id="KW-0472">Membrane</keyword>
<feature type="transmembrane region" description="Helical" evidence="6">
    <location>
        <begin position="751"/>
        <end position="768"/>
    </location>
</feature>
<dbReference type="RefSeq" id="XP_017023647.1">
    <property type="nucleotide sequence ID" value="XM_017168158.2"/>
</dbReference>
<dbReference type="GO" id="GO:0016020">
    <property type="term" value="C:membrane"/>
    <property type="evidence" value="ECO:0007669"/>
    <property type="project" value="UniProtKB-SubCell"/>
</dbReference>
<evidence type="ECO:0000256" key="2">
    <source>
        <dbReference type="ARBA" id="ARBA00022692"/>
    </source>
</evidence>
<accession>A0A6P4I3X5</accession>
<protein>
    <submittedName>
        <fullName evidence="8">Sphingomyelin phosphodiesterase 4</fullName>
    </submittedName>
</protein>
<dbReference type="PANTHER" id="PTHR12988:SF6">
    <property type="entry name" value="SPHINGOMYELIN PHOSPHODIESTERASE 4"/>
    <property type="match status" value="1"/>
</dbReference>
<dbReference type="GO" id="GO:0006685">
    <property type="term" value="P:sphingomyelin catabolic process"/>
    <property type="evidence" value="ECO:0007669"/>
    <property type="project" value="TreeGrafter"/>
</dbReference>
<reference evidence="8" key="1">
    <citation type="submission" date="2025-08" db="UniProtKB">
        <authorList>
            <consortium name="RefSeq"/>
        </authorList>
    </citation>
    <scope>IDENTIFICATION</scope>
    <source>
        <strain evidence="8">14028-0561.14</strain>
        <tissue evidence="8">Whole fly</tissue>
    </source>
</reference>
<feature type="compositionally biased region" description="Low complexity" evidence="5">
    <location>
        <begin position="249"/>
        <end position="265"/>
    </location>
</feature>
<dbReference type="Pfam" id="PF14724">
    <property type="entry name" value="mit_SMPDase"/>
    <property type="match status" value="2"/>
</dbReference>